<sequence length="649" mass="65687">MKRNFLCLTALAAAIGFASAQAADTTVSADIAAKINTRTMQKTTHFDRFIITYRNGSAERSSASAATQNVTAAASRAQLHASANAITGAALGITWKRKLAIGSDLVRTSRKLDRNEAMALMQQIASDPAVAGVEPDVMLHAVKDYVAPAGASPGGSAPNDTYFPLQWHMRPGNGTVEKVGRDTTSYANWGGSGASSAWPNYDGSGVTVAIIDTGVIHHGDLNEGYAGAGYDMINDALVSGRTTDGRAPGGWDLGDWTNAEPYITQCLDGNASAGEASSWHGSHVFGNIAAINNNGTGVDGIATNAKVIPIRALGHCGGYTSDIADSITWASGGHVDGIPDNPNPAQVISMSLGGDGTCAASDVSGTAIAGAIARGATVVVAAGNDSQDAANHTPASCPGVVTVASVGITGKRAFYSNYGSTVTIAAPGGGIYANDANTGAQVDAGFVWSTVNSSATTESQGNPVIGGMAGTSQATPHVSGIVALMIEAVKEAGHATLTPDQIRLALMNSARNFPNTPDHPIGAGIVDANSAIAAAVNYNSVAPSIPLTSGVAVTASGKAGDAILYRIDVPGGATNLTIRTMGGTGDVSLFAKRANPPSSDGGNADFKSVKPGNSESIVQTTVAAGSWYVLVVGVKDFANVQVLASYTAH</sequence>
<dbReference type="PANTHER" id="PTHR43806:SF11">
    <property type="entry name" value="CEREVISIN-RELATED"/>
    <property type="match status" value="1"/>
</dbReference>
<feature type="signal peptide" evidence="7">
    <location>
        <begin position="1"/>
        <end position="22"/>
    </location>
</feature>
<evidence type="ECO:0000256" key="6">
    <source>
        <dbReference type="RuleBase" id="RU003355"/>
    </source>
</evidence>
<dbReference type="PRINTS" id="PR00723">
    <property type="entry name" value="SUBTILISIN"/>
</dbReference>
<evidence type="ECO:0000256" key="3">
    <source>
        <dbReference type="ARBA" id="ARBA00022801"/>
    </source>
</evidence>
<feature type="domain" description="Peptidase C-terminal archaeal/bacterial" evidence="9">
    <location>
        <begin position="564"/>
        <end position="632"/>
    </location>
</feature>
<dbReference type="PROSITE" id="PS00138">
    <property type="entry name" value="SUBTILASE_SER"/>
    <property type="match status" value="1"/>
</dbReference>
<evidence type="ECO:0008006" key="12">
    <source>
        <dbReference type="Google" id="ProtNLM"/>
    </source>
</evidence>
<dbReference type="Proteomes" id="UP000248926">
    <property type="component" value="Unassembled WGS sequence"/>
</dbReference>
<dbReference type="InterPro" id="IPR007280">
    <property type="entry name" value="Peptidase_C_arc/bac"/>
</dbReference>
<feature type="active site" description="Charge relay system" evidence="5">
    <location>
        <position position="280"/>
    </location>
</feature>
<protein>
    <recommendedName>
        <fullName evidence="12">Protease</fullName>
    </recommendedName>
</protein>
<comment type="similarity">
    <text evidence="1 5 6">Belongs to the peptidase S8 family.</text>
</comment>
<feature type="chain" id="PRO_5016463469" description="Protease" evidence="7">
    <location>
        <begin position="23"/>
        <end position="649"/>
    </location>
</feature>
<evidence type="ECO:0000256" key="5">
    <source>
        <dbReference type="PROSITE-ProRule" id="PRU01240"/>
    </source>
</evidence>
<dbReference type="InterPro" id="IPR036852">
    <property type="entry name" value="Peptidase_S8/S53_dom_sf"/>
</dbReference>
<reference evidence="10 11" key="1">
    <citation type="journal article" date="2018" name="Genet. Mol. Biol.">
        <title>The genome sequence of Dyella jiangningensis FCAV SCS01 from a lignocellulose-decomposing microbial consortium metagenome reveals potential for biotechnological applications.</title>
        <authorList>
            <person name="Desiderato J.G."/>
            <person name="Alvarenga D.O."/>
            <person name="Constancio M.T.L."/>
            <person name="Alves L.M.C."/>
            <person name="Varani A.M."/>
        </authorList>
    </citation>
    <scope>NUCLEOTIDE SEQUENCE [LARGE SCALE GENOMIC DNA]</scope>
    <source>
        <strain evidence="10 11">FCAV SCS01</strain>
    </source>
</reference>
<dbReference type="Pfam" id="PF00082">
    <property type="entry name" value="Peptidase_S8"/>
    <property type="match status" value="1"/>
</dbReference>
<proteinExistence type="inferred from homology"/>
<keyword evidence="3 5" id="KW-0378">Hydrolase</keyword>
<dbReference type="EMBL" id="NFZS01000007">
    <property type="protein sequence ID" value="RAO74486.1"/>
    <property type="molecule type" value="Genomic_DNA"/>
</dbReference>
<dbReference type="SUPFAM" id="SSF52743">
    <property type="entry name" value="Subtilisin-like"/>
    <property type="match status" value="1"/>
</dbReference>
<evidence type="ECO:0000256" key="4">
    <source>
        <dbReference type="ARBA" id="ARBA00022825"/>
    </source>
</evidence>
<evidence type="ECO:0000256" key="1">
    <source>
        <dbReference type="ARBA" id="ARBA00011073"/>
    </source>
</evidence>
<dbReference type="InterPro" id="IPR015500">
    <property type="entry name" value="Peptidase_S8_subtilisin-rel"/>
</dbReference>
<organism evidence="10 11">
    <name type="scientific">Dyella jiangningensis</name>
    <dbReference type="NCBI Taxonomy" id="1379159"/>
    <lineage>
        <taxon>Bacteria</taxon>
        <taxon>Pseudomonadati</taxon>
        <taxon>Pseudomonadota</taxon>
        <taxon>Gammaproteobacteria</taxon>
        <taxon>Lysobacterales</taxon>
        <taxon>Rhodanobacteraceae</taxon>
        <taxon>Dyella</taxon>
    </lineage>
</organism>
<keyword evidence="7" id="KW-0732">Signal</keyword>
<dbReference type="InterPro" id="IPR023828">
    <property type="entry name" value="Peptidase_S8_Ser-AS"/>
</dbReference>
<dbReference type="PROSITE" id="PS51892">
    <property type="entry name" value="SUBTILASE"/>
    <property type="match status" value="1"/>
</dbReference>
<evidence type="ECO:0000313" key="11">
    <source>
        <dbReference type="Proteomes" id="UP000248926"/>
    </source>
</evidence>
<dbReference type="GO" id="GO:0004252">
    <property type="term" value="F:serine-type endopeptidase activity"/>
    <property type="evidence" value="ECO:0007669"/>
    <property type="project" value="UniProtKB-UniRule"/>
</dbReference>
<keyword evidence="2 5" id="KW-0645">Protease</keyword>
<dbReference type="RefSeq" id="WP_172461944.1">
    <property type="nucleotide sequence ID" value="NZ_NFZS01000007.1"/>
</dbReference>
<dbReference type="InterPro" id="IPR023827">
    <property type="entry name" value="Peptidase_S8_Asp-AS"/>
</dbReference>
<dbReference type="Gene3D" id="2.60.120.380">
    <property type="match status" value="1"/>
</dbReference>
<accession>A0A328P0B5</accession>
<dbReference type="Gene3D" id="3.40.50.200">
    <property type="entry name" value="Peptidase S8/S53 domain"/>
    <property type="match status" value="1"/>
</dbReference>
<dbReference type="PROSITE" id="PS00136">
    <property type="entry name" value="SUBTILASE_ASP"/>
    <property type="match status" value="1"/>
</dbReference>
<feature type="active site" description="Charge relay system" evidence="5">
    <location>
        <position position="212"/>
    </location>
</feature>
<dbReference type="PANTHER" id="PTHR43806">
    <property type="entry name" value="PEPTIDASE S8"/>
    <property type="match status" value="1"/>
</dbReference>
<evidence type="ECO:0000256" key="2">
    <source>
        <dbReference type="ARBA" id="ARBA00022670"/>
    </source>
</evidence>
<dbReference type="InterPro" id="IPR050131">
    <property type="entry name" value="Peptidase_S8_subtilisin-like"/>
</dbReference>
<dbReference type="InterPro" id="IPR000209">
    <property type="entry name" value="Peptidase_S8/S53_dom"/>
</dbReference>
<name>A0A328P0B5_9GAMM</name>
<comment type="caution">
    <text evidence="10">The sequence shown here is derived from an EMBL/GenBank/DDBJ whole genome shotgun (WGS) entry which is preliminary data.</text>
</comment>
<feature type="domain" description="Peptidase S8/S53" evidence="8">
    <location>
        <begin position="203"/>
        <end position="524"/>
    </location>
</feature>
<evidence type="ECO:0000313" key="10">
    <source>
        <dbReference type="EMBL" id="RAO74486.1"/>
    </source>
</evidence>
<keyword evidence="4 5" id="KW-0720">Serine protease</keyword>
<evidence type="ECO:0000256" key="7">
    <source>
        <dbReference type="SAM" id="SignalP"/>
    </source>
</evidence>
<evidence type="ECO:0000259" key="8">
    <source>
        <dbReference type="Pfam" id="PF00082"/>
    </source>
</evidence>
<dbReference type="AlphaFoldDB" id="A0A328P0B5"/>
<dbReference type="GO" id="GO:0006508">
    <property type="term" value="P:proteolysis"/>
    <property type="evidence" value="ECO:0007669"/>
    <property type="project" value="UniProtKB-KW"/>
</dbReference>
<keyword evidence="11" id="KW-1185">Reference proteome</keyword>
<feature type="active site" description="Charge relay system" evidence="5">
    <location>
        <position position="472"/>
    </location>
</feature>
<gene>
    <name evidence="10" type="ORF">CA260_20650</name>
</gene>
<evidence type="ECO:0000259" key="9">
    <source>
        <dbReference type="Pfam" id="PF04151"/>
    </source>
</evidence>
<dbReference type="Pfam" id="PF04151">
    <property type="entry name" value="PPC"/>
    <property type="match status" value="1"/>
</dbReference>